<feature type="compositionally biased region" description="Polar residues" evidence="1">
    <location>
        <begin position="1"/>
        <end position="14"/>
    </location>
</feature>
<proteinExistence type="predicted"/>
<gene>
    <name evidence="2" type="ORF">MTP16_14905</name>
</gene>
<organism evidence="2 3">
    <name type="scientific">Hymenobacter monticola</name>
    <dbReference type="NCBI Taxonomy" id="1705399"/>
    <lineage>
        <taxon>Bacteria</taxon>
        <taxon>Pseudomonadati</taxon>
        <taxon>Bacteroidota</taxon>
        <taxon>Cytophagia</taxon>
        <taxon>Cytophagales</taxon>
        <taxon>Hymenobacteraceae</taxon>
        <taxon>Hymenobacter</taxon>
    </lineage>
</organism>
<dbReference type="RefSeq" id="WP_243510995.1">
    <property type="nucleotide sequence ID" value="NZ_CP094534.1"/>
</dbReference>
<evidence type="ECO:0000313" key="2">
    <source>
        <dbReference type="EMBL" id="UOE32418.1"/>
    </source>
</evidence>
<feature type="region of interest" description="Disordered" evidence="1">
    <location>
        <begin position="178"/>
        <end position="201"/>
    </location>
</feature>
<evidence type="ECO:0000256" key="1">
    <source>
        <dbReference type="SAM" id="MobiDB-lite"/>
    </source>
</evidence>
<reference evidence="2 3" key="1">
    <citation type="submission" date="2022-03" db="EMBL/GenBank/DDBJ databases">
        <title>Hymenobactersp. isolated from the air.</title>
        <authorList>
            <person name="Won M."/>
            <person name="Kwon S.-W."/>
        </authorList>
    </citation>
    <scope>NUCLEOTIDE SEQUENCE [LARGE SCALE GENOMIC DNA]</scope>
    <source>
        <strain evidence="2 3">KACC 22596</strain>
    </source>
</reference>
<protein>
    <submittedName>
        <fullName evidence="2">Uncharacterized protein</fullName>
    </submittedName>
</protein>
<evidence type="ECO:0000313" key="3">
    <source>
        <dbReference type="Proteomes" id="UP000831390"/>
    </source>
</evidence>
<keyword evidence="3" id="KW-1185">Reference proteome</keyword>
<sequence>MPPSATGATGSTQPEKPKKGQTKDVLPAGEFELATLGLKAADAWDASPLPALLWCSKTQLRAAAVAFRAGVGTADAADDDLSPAAQRLAELDKQADTSLKFVKNYLTEQHGSRKKGEAYYETFGLVREGGDWGLPRARPARAKALDKLASALKESDYDQSKYGTAFWRKVEQEYAPLAATSSTTRGDSARAAGTKNAQEDKLRPMLRALRQHIKTNFPDTYRAEWRGFGFLKESY</sequence>
<feature type="region of interest" description="Disordered" evidence="1">
    <location>
        <begin position="1"/>
        <end position="26"/>
    </location>
</feature>
<accession>A0ABY4AZU0</accession>
<dbReference type="EMBL" id="CP094534">
    <property type="protein sequence ID" value="UOE32418.1"/>
    <property type="molecule type" value="Genomic_DNA"/>
</dbReference>
<dbReference type="Proteomes" id="UP000831390">
    <property type="component" value="Chromosome"/>
</dbReference>
<name>A0ABY4AZU0_9BACT</name>